<dbReference type="Proteomes" id="UP001249394">
    <property type="component" value="Chromosome"/>
</dbReference>
<sequence length="220" mass="24154">MSVRESLVDRWSEAVWWDYAIALLLVSGHVVAVRASGRGDWLSWIDSEQRVSLYGTAAGVVSAIGGLSSIAISIYLSSNGERIRAVRRHYQDELRRNWKALLVATALVCMGCLVAQGLDDKADSHSARFLFEASMSLAFIRFLRMLWLLDRMMAINDRDQSDPQPGGAAVRPRLAATAPQPDSIRTDRGDPGPIGRETIWPVLAATAFVGETAVERGWVG</sequence>
<reference evidence="3 4" key="1">
    <citation type="submission" date="2023-09" db="EMBL/GenBank/DDBJ databases">
        <title>The genome sequence of Streptomyces anthocyanicus.</title>
        <authorList>
            <person name="Mo P."/>
        </authorList>
    </citation>
    <scope>NUCLEOTIDE SEQUENCE [LARGE SCALE GENOMIC DNA]</scope>
    <source>
        <strain evidence="3 4">JCM 4387</strain>
    </source>
</reference>
<keyword evidence="2" id="KW-1133">Transmembrane helix</keyword>
<keyword evidence="4" id="KW-1185">Reference proteome</keyword>
<proteinExistence type="predicted"/>
<protein>
    <recommendedName>
        <fullName evidence="5">DUF2254 domain-containing protein</fullName>
    </recommendedName>
</protein>
<organism evidence="3 4">
    <name type="scientific">Streptomyces violaceus</name>
    <name type="common">Streptomyces venezuelae</name>
    <dbReference type="NCBI Taxonomy" id="1936"/>
    <lineage>
        <taxon>Bacteria</taxon>
        <taxon>Bacillati</taxon>
        <taxon>Actinomycetota</taxon>
        <taxon>Actinomycetes</taxon>
        <taxon>Kitasatosporales</taxon>
        <taxon>Streptomycetaceae</taxon>
        <taxon>Streptomyces</taxon>
    </lineage>
</organism>
<keyword evidence="2" id="KW-0472">Membrane</keyword>
<evidence type="ECO:0000313" key="3">
    <source>
        <dbReference type="EMBL" id="WND15877.1"/>
    </source>
</evidence>
<feature type="region of interest" description="Disordered" evidence="1">
    <location>
        <begin position="159"/>
        <end position="193"/>
    </location>
</feature>
<evidence type="ECO:0008006" key="5">
    <source>
        <dbReference type="Google" id="ProtNLM"/>
    </source>
</evidence>
<evidence type="ECO:0000256" key="1">
    <source>
        <dbReference type="SAM" id="MobiDB-lite"/>
    </source>
</evidence>
<evidence type="ECO:0000313" key="4">
    <source>
        <dbReference type="Proteomes" id="UP001249394"/>
    </source>
</evidence>
<gene>
    <name evidence="3" type="ORF">RI060_00105</name>
</gene>
<feature type="transmembrane region" description="Helical" evidence="2">
    <location>
        <begin position="14"/>
        <end position="33"/>
    </location>
</feature>
<evidence type="ECO:0000256" key="2">
    <source>
        <dbReference type="SAM" id="Phobius"/>
    </source>
</evidence>
<feature type="transmembrane region" description="Helical" evidence="2">
    <location>
        <begin position="98"/>
        <end position="117"/>
    </location>
</feature>
<feature type="transmembrane region" description="Helical" evidence="2">
    <location>
        <begin position="53"/>
        <end position="77"/>
    </location>
</feature>
<feature type="transmembrane region" description="Helical" evidence="2">
    <location>
        <begin position="129"/>
        <end position="149"/>
    </location>
</feature>
<dbReference type="EMBL" id="CP134213">
    <property type="protein sequence ID" value="WND15877.1"/>
    <property type="molecule type" value="Genomic_DNA"/>
</dbReference>
<keyword evidence="2" id="KW-0812">Transmembrane</keyword>
<accession>A0ABY9U4L6</accession>
<name>A0ABY9U4L6_STRVL</name>